<protein>
    <submittedName>
        <fullName evidence="2">Uncharacterized protein</fullName>
    </submittedName>
</protein>
<evidence type="ECO:0000313" key="3">
    <source>
        <dbReference type="Proteomes" id="UP001159363"/>
    </source>
</evidence>
<dbReference type="Proteomes" id="UP001159363">
    <property type="component" value="Chromosome 8"/>
</dbReference>
<feature type="compositionally biased region" description="Basic and acidic residues" evidence="1">
    <location>
        <begin position="166"/>
        <end position="186"/>
    </location>
</feature>
<accession>A0ABQ9GVB4</accession>
<feature type="compositionally biased region" description="Polar residues" evidence="1">
    <location>
        <begin position="238"/>
        <end position="248"/>
    </location>
</feature>
<dbReference type="EMBL" id="JARBHB010000009">
    <property type="protein sequence ID" value="KAJ8875967.1"/>
    <property type="molecule type" value="Genomic_DNA"/>
</dbReference>
<organism evidence="2 3">
    <name type="scientific">Dryococelus australis</name>
    <dbReference type="NCBI Taxonomy" id="614101"/>
    <lineage>
        <taxon>Eukaryota</taxon>
        <taxon>Metazoa</taxon>
        <taxon>Ecdysozoa</taxon>
        <taxon>Arthropoda</taxon>
        <taxon>Hexapoda</taxon>
        <taxon>Insecta</taxon>
        <taxon>Pterygota</taxon>
        <taxon>Neoptera</taxon>
        <taxon>Polyneoptera</taxon>
        <taxon>Phasmatodea</taxon>
        <taxon>Verophasmatodea</taxon>
        <taxon>Anareolatae</taxon>
        <taxon>Phasmatidae</taxon>
        <taxon>Eurycanthinae</taxon>
        <taxon>Dryococelus</taxon>
    </lineage>
</organism>
<evidence type="ECO:0000313" key="2">
    <source>
        <dbReference type="EMBL" id="KAJ8875967.1"/>
    </source>
</evidence>
<evidence type="ECO:0000256" key="1">
    <source>
        <dbReference type="SAM" id="MobiDB-lite"/>
    </source>
</evidence>
<gene>
    <name evidence="2" type="ORF">PR048_023875</name>
</gene>
<proteinExistence type="predicted"/>
<feature type="region of interest" description="Disordered" evidence="1">
    <location>
        <begin position="224"/>
        <end position="248"/>
    </location>
</feature>
<comment type="caution">
    <text evidence="2">The sequence shown here is derived from an EMBL/GenBank/DDBJ whole genome shotgun (WGS) entry which is preliminary data.</text>
</comment>
<name>A0ABQ9GVB4_9NEOP</name>
<feature type="region of interest" description="Disordered" evidence="1">
    <location>
        <begin position="155"/>
        <end position="186"/>
    </location>
</feature>
<reference evidence="2 3" key="1">
    <citation type="submission" date="2023-02" db="EMBL/GenBank/DDBJ databases">
        <title>LHISI_Scaffold_Assembly.</title>
        <authorList>
            <person name="Stuart O.P."/>
            <person name="Cleave R."/>
            <person name="Magrath M.J.L."/>
            <person name="Mikheyev A.S."/>
        </authorList>
    </citation>
    <scope>NUCLEOTIDE SEQUENCE [LARGE SCALE GENOMIC DNA]</scope>
    <source>
        <strain evidence="2">Daus_M_001</strain>
        <tissue evidence="2">Leg muscle</tissue>
    </source>
</reference>
<sequence length="248" mass="27401">MWNLDAKVQWPQTESGNKYVLIFTEFTTRYFVAKAAPSIDAPSKEHEFAIYRIPQVSRPYRELNCIKDTILTDRLSSAQDYGRCRNAAKPRVPQKLAVQFGPADAVGVCGKSVSNDFANSAQASWESQWESRIPVKVGVNERCGGLDSRMPECQPAAIFPGQRSPSGDRGRKSRLARAEKCGSDKDDTATSIKCAIASKRKAPNWRVAFSLRCVFLWDASATQVPGISDPGSERRQESVTQGSGQHDL</sequence>
<keyword evidence="3" id="KW-1185">Reference proteome</keyword>